<feature type="domain" description="Glycosyl transferase 64" evidence="4">
    <location>
        <begin position="733"/>
        <end position="836"/>
    </location>
</feature>
<comment type="caution">
    <text evidence="5">The sequence shown here is derived from an EMBL/GenBank/DDBJ whole genome shotgun (WGS) entry which is preliminary data.</text>
</comment>
<feature type="chain" id="PRO_5021309691" description="Glycosyl transferase 64 domain-containing protein" evidence="3">
    <location>
        <begin position="25"/>
        <end position="943"/>
    </location>
</feature>
<keyword evidence="3" id="KW-0732">Signal</keyword>
<protein>
    <recommendedName>
        <fullName evidence="4">Glycosyl transferase 64 domain-containing protein</fullName>
    </recommendedName>
</protein>
<dbReference type="Proteomes" id="UP000320333">
    <property type="component" value="Unassembled WGS sequence"/>
</dbReference>
<dbReference type="InterPro" id="IPR029044">
    <property type="entry name" value="Nucleotide-diphossugar_trans"/>
</dbReference>
<name>A0A507FNT9_9FUNG</name>
<dbReference type="PANTHER" id="PTHR33604:SF3">
    <property type="entry name" value="OSJNBA0004B13.7 PROTEIN"/>
    <property type="match status" value="1"/>
</dbReference>
<dbReference type="Gene3D" id="3.90.550.10">
    <property type="entry name" value="Spore Coat Polysaccharide Biosynthesis Protein SpsA, Chain A"/>
    <property type="match status" value="1"/>
</dbReference>
<sequence length="943" mass="106969">MQIRGCPLLLALFFSRFFIHSVLAATRPWHHICTIGNAQSTVDATRSHKMWNNAYPSFWYRWGSPSNESIESLPPNLHFIEPSKADANESVSMTWAQGISFLYNAVKQSHDCEYFFTHDDDLYFSLAPTQQTSNSSSASISNTLSNILFQHQPAVAGFPWTYGDKTYAGMKSQAKLQAQNALVNVLTGFDSGMILYHKSIASLFIPYSPRGEGGFHGNWSLCAHFISLFAPHTFKGAAIRINAIQYENRVSISNVPVRDRKRVHKKEHGQQGLTVHAESRHPYEFTMNRGYMQFLTAGLWNRELRWGREMRAMDLAWDVDSVPSAETFSAEGMRSGVQIHKSFDKWDTLHRLADFYDLSHAALSKNAWIRDNFMDAELVHFMEKRHEDGVDFSFSVHLFTQGSNWAAFSALWISISRATKISNPVHIHIHFDHQESSNHTPLETLTRLQGLSSKHGPVTVHVSTRKKGAVRSMLAAWSSTDPKEYTIIIPREATRVSQHLFQFSKQMTRTYLHSPLRHSACIGVSLHPIKRDQSVALGDSLSLVLAQIPPQDGLIVSASARSRFASWFASLSVDFNPMVYEGFSNVWNADERWDKFLMRWMVERGAGFVYLPGQECLVLHQNGDNHFIPLDVDTIEGEEKKSFWRQATGLQFQLTTDGLSARNVQSSKDDDSAIAGLSRSILYPHSKQLPALNSPNLSILNHQLHPVKDISSLKKYARRSRQIDKCALALHVEDRTRTSALRIQYYQSHPLISSIQVLWNSRENSSFLLESLPNVTSSTPFRIIEPTNNQTLHRFSQHILTPEVVKESACVVNLDEDTDLHHEDLTDAIRTFQKMKQYNQIVAIAHPIVRYTDPQRFGAAVFHVDHLKGFNSFIEKSAHVGLEEVGPCLGAVFGSYMERKFPSVKPLVVHTAKRVANMDGYSQDDAHLFHQNISCKKHLLAWK</sequence>
<dbReference type="GO" id="GO:0016020">
    <property type="term" value="C:membrane"/>
    <property type="evidence" value="ECO:0007669"/>
    <property type="project" value="InterPro"/>
</dbReference>
<organism evidence="5 6">
    <name type="scientific">Chytriomyces confervae</name>
    <dbReference type="NCBI Taxonomy" id="246404"/>
    <lineage>
        <taxon>Eukaryota</taxon>
        <taxon>Fungi</taxon>
        <taxon>Fungi incertae sedis</taxon>
        <taxon>Chytridiomycota</taxon>
        <taxon>Chytridiomycota incertae sedis</taxon>
        <taxon>Chytridiomycetes</taxon>
        <taxon>Chytridiales</taxon>
        <taxon>Chytriomycetaceae</taxon>
        <taxon>Chytriomyces</taxon>
    </lineage>
</organism>
<dbReference type="InterPro" id="IPR015338">
    <property type="entry name" value="GT64_dom"/>
</dbReference>
<dbReference type="EMBL" id="QEAP01000031">
    <property type="protein sequence ID" value="TPX76996.1"/>
    <property type="molecule type" value="Genomic_DNA"/>
</dbReference>
<evidence type="ECO:0000313" key="5">
    <source>
        <dbReference type="EMBL" id="TPX76996.1"/>
    </source>
</evidence>
<evidence type="ECO:0000256" key="2">
    <source>
        <dbReference type="ARBA" id="ARBA00023157"/>
    </source>
</evidence>
<dbReference type="GO" id="GO:0016757">
    <property type="term" value="F:glycosyltransferase activity"/>
    <property type="evidence" value="ECO:0007669"/>
    <property type="project" value="InterPro"/>
</dbReference>
<proteinExistence type="predicted"/>
<dbReference type="OrthoDB" id="2014201at2759"/>
<keyword evidence="6" id="KW-1185">Reference proteome</keyword>
<feature type="signal peptide" evidence="3">
    <location>
        <begin position="1"/>
        <end position="24"/>
    </location>
</feature>
<dbReference type="PANTHER" id="PTHR33604">
    <property type="entry name" value="OSJNBA0004B13.7 PROTEIN"/>
    <property type="match status" value="1"/>
</dbReference>
<dbReference type="Pfam" id="PF09258">
    <property type="entry name" value="Glyco_transf_64"/>
    <property type="match status" value="1"/>
</dbReference>
<reference evidence="5 6" key="1">
    <citation type="journal article" date="2019" name="Sci. Rep.">
        <title>Comparative genomics of chytrid fungi reveal insights into the obligate biotrophic and pathogenic lifestyle of Synchytrium endobioticum.</title>
        <authorList>
            <person name="van de Vossenberg B.T.L.H."/>
            <person name="Warris S."/>
            <person name="Nguyen H.D.T."/>
            <person name="van Gent-Pelzer M.P.E."/>
            <person name="Joly D.L."/>
            <person name="van de Geest H.C."/>
            <person name="Bonants P.J.M."/>
            <person name="Smith D.S."/>
            <person name="Levesque C.A."/>
            <person name="van der Lee T.A.J."/>
        </authorList>
    </citation>
    <scope>NUCLEOTIDE SEQUENCE [LARGE SCALE GENOMIC DNA]</scope>
    <source>
        <strain evidence="5 6">CBS 675.73</strain>
    </source>
</reference>
<evidence type="ECO:0000259" key="4">
    <source>
        <dbReference type="Pfam" id="PF09258"/>
    </source>
</evidence>
<evidence type="ECO:0000313" key="6">
    <source>
        <dbReference type="Proteomes" id="UP000320333"/>
    </source>
</evidence>
<evidence type="ECO:0000256" key="3">
    <source>
        <dbReference type="SAM" id="SignalP"/>
    </source>
</evidence>
<gene>
    <name evidence="5" type="ORF">CcCBS67573_g01746</name>
</gene>
<evidence type="ECO:0000256" key="1">
    <source>
        <dbReference type="ARBA" id="ARBA00022679"/>
    </source>
</evidence>
<accession>A0A507FNT9</accession>
<keyword evidence="2" id="KW-1015">Disulfide bond</keyword>
<keyword evidence="1" id="KW-0808">Transferase</keyword>
<dbReference type="AlphaFoldDB" id="A0A507FNT9"/>